<dbReference type="InterPro" id="IPR027417">
    <property type="entry name" value="P-loop_NTPase"/>
</dbReference>
<dbReference type="GO" id="GO:0016887">
    <property type="term" value="F:ATP hydrolysis activity"/>
    <property type="evidence" value="ECO:0007669"/>
    <property type="project" value="InterPro"/>
</dbReference>
<evidence type="ECO:0000256" key="6">
    <source>
        <dbReference type="ARBA" id="ARBA00022741"/>
    </source>
</evidence>
<dbReference type="PANTHER" id="PTHR43297">
    <property type="entry name" value="OLIGOPEPTIDE TRANSPORT ATP-BINDING PROTEIN APPD"/>
    <property type="match status" value="1"/>
</dbReference>
<keyword evidence="7 11" id="KW-0067">ATP-binding</keyword>
<proteinExistence type="inferred from homology"/>
<protein>
    <submittedName>
        <fullName evidence="11">Peptide ABC transporter ATP-binding protein</fullName>
    </submittedName>
</protein>
<comment type="caution">
    <text evidence="11">The sequence shown here is derived from an EMBL/GenBank/DDBJ whole genome shotgun (WGS) entry which is preliminary data.</text>
</comment>
<dbReference type="FunFam" id="3.40.50.300:FF:000016">
    <property type="entry name" value="Oligopeptide ABC transporter ATP-binding component"/>
    <property type="match status" value="1"/>
</dbReference>
<dbReference type="PANTHER" id="PTHR43297:SF14">
    <property type="entry name" value="ATPASE AAA-TYPE CORE DOMAIN-CONTAINING PROTEIN"/>
    <property type="match status" value="1"/>
</dbReference>
<evidence type="ECO:0000256" key="2">
    <source>
        <dbReference type="ARBA" id="ARBA00005417"/>
    </source>
</evidence>
<keyword evidence="6" id="KW-0547">Nucleotide-binding</keyword>
<dbReference type="SMART" id="SM00382">
    <property type="entry name" value="AAA"/>
    <property type="match status" value="1"/>
</dbReference>
<feature type="domain" description="ABC transporter" evidence="10">
    <location>
        <begin position="6"/>
        <end position="255"/>
    </location>
</feature>
<evidence type="ECO:0000256" key="9">
    <source>
        <dbReference type="ARBA" id="ARBA00023136"/>
    </source>
</evidence>
<sequence>MILSMLEVKNLRISFKTSKGVLTAIDDISFNVDKGETLGIVGETGSGKTITSLSIIRLLPNNAISTGKIFFNGLNLLDLPEDKMDEIRGKKISMIFQEPMTAFDPLYTIGDQFSEVLFKHEHVSKLEAKKRSIEMLRLVGIPEPEKRFYQYPHEYSGGMIQRAMIALALLTNPELVIADEPTTGLDVTIQLQILDLMQKIQKTSNLSMIFITHDLGVISKMANKVMVLYLGKIFEFGNVKDVIFNPVHPYTKGLISSIPTLSTNKNDKLHSIPGNVPSLREIKSGCRFYSRCPIRMSICEEKAPELIETSKGHFAACWSLEKNKSVIING</sequence>
<dbReference type="AlphaFoldDB" id="A0A2J6X5M7"/>
<keyword evidence="8" id="KW-1278">Translocase</keyword>
<dbReference type="InterPro" id="IPR017871">
    <property type="entry name" value="ABC_transporter-like_CS"/>
</dbReference>
<evidence type="ECO:0000256" key="3">
    <source>
        <dbReference type="ARBA" id="ARBA00022448"/>
    </source>
</evidence>
<name>A0A2J6X5M7_9BACT</name>
<dbReference type="SUPFAM" id="SSF52540">
    <property type="entry name" value="P-loop containing nucleoside triphosphate hydrolases"/>
    <property type="match status" value="1"/>
</dbReference>
<evidence type="ECO:0000256" key="1">
    <source>
        <dbReference type="ARBA" id="ARBA00004417"/>
    </source>
</evidence>
<keyword evidence="5" id="KW-0997">Cell inner membrane</keyword>
<dbReference type="CDD" id="cd03257">
    <property type="entry name" value="ABC_NikE_OppD_transporters"/>
    <property type="match status" value="1"/>
</dbReference>
<accession>A0A2J6X5M7</accession>
<evidence type="ECO:0000313" key="12">
    <source>
        <dbReference type="Proteomes" id="UP000236910"/>
    </source>
</evidence>
<dbReference type="Gene3D" id="3.40.50.300">
    <property type="entry name" value="P-loop containing nucleotide triphosphate hydrolases"/>
    <property type="match status" value="1"/>
</dbReference>
<reference evidence="11 12" key="1">
    <citation type="submission" date="2018-01" db="EMBL/GenBank/DDBJ databases">
        <title>Metagenomic assembled genomes from two thermal pools in the Uzon Caldera, Kamchatka, Russia.</title>
        <authorList>
            <person name="Wilkins L."/>
            <person name="Ettinger C."/>
        </authorList>
    </citation>
    <scope>NUCLEOTIDE SEQUENCE [LARGE SCALE GENOMIC DNA]</scope>
    <source>
        <strain evidence="11">ARK-10</strain>
    </source>
</reference>
<dbReference type="InterPro" id="IPR003439">
    <property type="entry name" value="ABC_transporter-like_ATP-bd"/>
</dbReference>
<evidence type="ECO:0000259" key="10">
    <source>
        <dbReference type="PROSITE" id="PS50893"/>
    </source>
</evidence>
<comment type="subcellular location">
    <subcellularLocation>
        <location evidence="1">Cell inner membrane</location>
        <topology evidence="1">Peripheral membrane protein</topology>
    </subcellularLocation>
</comment>
<dbReference type="PROSITE" id="PS50893">
    <property type="entry name" value="ABC_TRANSPORTER_2"/>
    <property type="match status" value="1"/>
</dbReference>
<evidence type="ECO:0000256" key="8">
    <source>
        <dbReference type="ARBA" id="ARBA00022967"/>
    </source>
</evidence>
<dbReference type="EMBL" id="PNIX01000268">
    <property type="protein sequence ID" value="PMP81952.1"/>
    <property type="molecule type" value="Genomic_DNA"/>
</dbReference>
<organism evidence="11 12">
    <name type="scientific">Caldisericum exile</name>
    <dbReference type="NCBI Taxonomy" id="693075"/>
    <lineage>
        <taxon>Bacteria</taxon>
        <taxon>Pseudomonadati</taxon>
        <taxon>Caldisericota/Cryosericota group</taxon>
        <taxon>Caldisericota</taxon>
        <taxon>Caldisericia</taxon>
        <taxon>Caldisericales</taxon>
        <taxon>Caldisericaceae</taxon>
        <taxon>Caldisericum</taxon>
    </lineage>
</organism>
<dbReference type="InterPro" id="IPR013563">
    <property type="entry name" value="Oligopep_ABC_C"/>
</dbReference>
<gene>
    <name evidence="11" type="ORF">C0175_04530</name>
</gene>
<evidence type="ECO:0000256" key="7">
    <source>
        <dbReference type="ARBA" id="ARBA00022840"/>
    </source>
</evidence>
<dbReference type="GO" id="GO:0015833">
    <property type="term" value="P:peptide transport"/>
    <property type="evidence" value="ECO:0007669"/>
    <property type="project" value="InterPro"/>
</dbReference>
<keyword evidence="3" id="KW-0813">Transport</keyword>
<keyword evidence="4" id="KW-1003">Cell membrane</keyword>
<dbReference type="NCBIfam" id="TIGR01727">
    <property type="entry name" value="oligo_HPY"/>
    <property type="match status" value="1"/>
</dbReference>
<dbReference type="InterPro" id="IPR003593">
    <property type="entry name" value="AAA+_ATPase"/>
</dbReference>
<comment type="similarity">
    <text evidence="2">Belongs to the ABC transporter superfamily.</text>
</comment>
<evidence type="ECO:0000256" key="5">
    <source>
        <dbReference type="ARBA" id="ARBA00022519"/>
    </source>
</evidence>
<dbReference type="Pfam" id="PF00005">
    <property type="entry name" value="ABC_tran"/>
    <property type="match status" value="1"/>
</dbReference>
<dbReference type="Proteomes" id="UP000236910">
    <property type="component" value="Unassembled WGS sequence"/>
</dbReference>
<evidence type="ECO:0000313" key="11">
    <source>
        <dbReference type="EMBL" id="PMP81952.1"/>
    </source>
</evidence>
<dbReference type="InterPro" id="IPR050388">
    <property type="entry name" value="ABC_Ni/Peptide_Import"/>
</dbReference>
<evidence type="ECO:0000256" key="4">
    <source>
        <dbReference type="ARBA" id="ARBA00022475"/>
    </source>
</evidence>
<dbReference type="GO" id="GO:0005886">
    <property type="term" value="C:plasma membrane"/>
    <property type="evidence" value="ECO:0007669"/>
    <property type="project" value="UniProtKB-SubCell"/>
</dbReference>
<dbReference type="PROSITE" id="PS00211">
    <property type="entry name" value="ABC_TRANSPORTER_1"/>
    <property type="match status" value="1"/>
</dbReference>
<keyword evidence="9" id="KW-0472">Membrane</keyword>
<dbReference type="Pfam" id="PF08352">
    <property type="entry name" value="oligo_HPY"/>
    <property type="match status" value="1"/>
</dbReference>
<dbReference type="GO" id="GO:0005524">
    <property type="term" value="F:ATP binding"/>
    <property type="evidence" value="ECO:0007669"/>
    <property type="project" value="UniProtKB-KW"/>
</dbReference>